<dbReference type="AlphaFoldDB" id="A0A2S3I1K3"/>
<dbReference type="Proteomes" id="UP000243499">
    <property type="component" value="Chromosome 6"/>
</dbReference>
<dbReference type="Gramene" id="PAN34556">
    <property type="protein sequence ID" value="PAN34556"/>
    <property type="gene ID" value="PAHAL_6G113000"/>
</dbReference>
<dbReference type="EMBL" id="CM008051">
    <property type="protein sequence ID" value="PAN34556.1"/>
    <property type="molecule type" value="Genomic_DNA"/>
</dbReference>
<evidence type="ECO:0000256" key="1">
    <source>
        <dbReference type="SAM" id="MobiDB-lite"/>
    </source>
</evidence>
<organism evidence="2">
    <name type="scientific">Panicum hallii</name>
    <dbReference type="NCBI Taxonomy" id="206008"/>
    <lineage>
        <taxon>Eukaryota</taxon>
        <taxon>Viridiplantae</taxon>
        <taxon>Streptophyta</taxon>
        <taxon>Embryophyta</taxon>
        <taxon>Tracheophyta</taxon>
        <taxon>Spermatophyta</taxon>
        <taxon>Magnoliopsida</taxon>
        <taxon>Liliopsida</taxon>
        <taxon>Poales</taxon>
        <taxon>Poaceae</taxon>
        <taxon>PACMAD clade</taxon>
        <taxon>Panicoideae</taxon>
        <taxon>Panicodae</taxon>
        <taxon>Paniceae</taxon>
        <taxon>Panicinae</taxon>
        <taxon>Panicum</taxon>
        <taxon>Panicum sect. Panicum</taxon>
    </lineage>
</organism>
<protein>
    <submittedName>
        <fullName evidence="2">Uncharacterized protein</fullName>
    </submittedName>
</protein>
<evidence type="ECO:0000313" key="2">
    <source>
        <dbReference type="EMBL" id="PAN34556.1"/>
    </source>
</evidence>
<reference evidence="2" key="1">
    <citation type="submission" date="2018-04" db="EMBL/GenBank/DDBJ databases">
        <title>WGS assembly of Panicum hallii.</title>
        <authorList>
            <person name="Lovell J."/>
            <person name="Jenkins J."/>
            <person name="Lowry D."/>
            <person name="Mamidi S."/>
            <person name="Sreedasyam A."/>
            <person name="Weng X."/>
            <person name="Barry K."/>
            <person name="Bonette J."/>
            <person name="Campitelli B."/>
            <person name="Daum C."/>
            <person name="Gordon S."/>
            <person name="Gould B."/>
            <person name="Lipzen A."/>
            <person name="Macqueen A."/>
            <person name="Palacio-Mejia J."/>
            <person name="Plott C."/>
            <person name="Shakirov E."/>
            <person name="Shu S."/>
            <person name="Yoshinaga Y."/>
            <person name="Zane M."/>
            <person name="Rokhsar D."/>
            <person name="Grimwood J."/>
            <person name="Schmutz J."/>
            <person name="Juenger T."/>
        </authorList>
    </citation>
    <scope>NUCLEOTIDE SEQUENCE [LARGE SCALE GENOMIC DNA]</scope>
    <source>
        <strain evidence="2">FIL2</strain>
    </source>
</reference>
<sequence length="106" mass="11477">MTPLKDHLAKAHNHMKHKLIVVGWMVSFSGEDWEGSLSPESARTATRGCHGSAHVEGRSSHPLVIDQVQQAASSSATWEDRLLGDSRRLGFGAGMSHSALMVTWTG</sequence>
<gene>
    <name evidence="2" type="ORF">PAHAL_6G113000</name>
</gene>
<proteinExistence type="predicted"/>
<feature type="region of interest" description="Disordered" evidence="1">
    <location>
        <begin position="36"/>
        <end position="58"/>
    </location>
</feature>
<name>A0A2S3I1K3_9POAL</name>
<dbReference type="Gramene" id="PAN34557">
    <property type="protein sequence ID" value="PAN34557"/>
    <property type="gene ID" value="PAHAL_6G113000"/>
</dbReference>
<dbReference type="EMBL" id="CM008051">
    <property type="protein sequence ID" value="PAN34557.1"/>
    <property type="molecule type" value="Genomic_DNA"/>
</dbReference>
<accession>A0A2S3I1K3</accession>